<evidence type="ECO:0000256" key="1">
    <source>
        <dbReference type="SAM" id="MobiDB-lite"/>
    </source>
</evidence>
<name>A0ABW2YQ10_9GAMM</name>
<dbReference type="RefSeq" id="WP_386813629.1">
    <property type="nucleotide sequence ID" value="NZ_JBHTIH010000008.1"/>
</dbReference>
<gene>
    <name evidence="3" type="ORF">ACFQZQ_14460</name>
</gene>
<keyword evidence="2" id="KW-1133">Transmembrane helix</keyword>
<feature type="transmembrane region" description="Helical" evidence="2">
    <location>
        <begin position="515"/>
        <end position="534"/>
    </location>
</feature>
<dbReference type="Gene3D" id="3.40.50.450">
    <property type="match status" value="1"/>
</dbReference>
<feature type="transmembrane region" description="Helical" evidence="2">
    <location>
        <begin position="484"/>
        <end position="503"/>
    </location>
</feature>
<feature type="transmembrane region" description="Helical" evidence="2">
    <location>
        <begin position="326"/>
        <end position="346"/>
    </location>
</feature>
<dbReference type="Proteomes" id="UP001597090">
    <property type="component" value="Unassembled WGS sequence"/>
</dbReference>
<reference evidence="4" key="1">
    <citation type="journal article" date="2019" name="Int. J. Syst. Evol. Microbiol.">
        <title>The Global Catalogue of Microorganisms (GCM) 10K type strain sequencing project: providing services to taxonomists for standard genome sequencing and annotation.</title>
        <authorList>
            <consortium name="The Broad Institute Genomics Platform"/>
            <consortium name="The Broad Institute Genome Sequencing Center for Infectious Disease"/>
            <person name="Wu L."/>
            <person name="Ma J."/>
        </authorList>
    </citation>
    <scope>NUCLEOTIDE SEQUENCE [LARGE SCALE GENOMIC DNA]</scope>
    <source>
        <strain evidence="4">CCUG 55491</strain>
    </source>
</reference>
<sequence>MPPDQAQPNGLHAGAPPFAKETRGHVPPKARAHRMANRIGSSAPATGLVIGVTGHRKLRESELPALQEKVRGFLLGLQARYPQLPLVLVSSLAEGSDQLAAQVALDLGLRVIAPLPMPVDLYRDDFDQPHSLAIFERQLQQAEVLTLPLRHGASPESVATPGLARDQQYAQAGIFISSHCHILLALWDGRDSDRLGGTAQVVRFHLHGEMPGQIERRRAATTLLGLDEETLIHHIPTGRNGSPDTPDPRPRWLTTAEDVQASAELPPAFDLMFRRQAGFNADAAKYATPIAAQASTLPDPAPCPIQRVFGIADWLARTYQRRVTRVLRITYLLAALMGVAFFTYTHVAAQDLVIYGFLALFLIGMGVMLLASRREWQRKYLDYRALAEGLRVQSYWRRAGIVDLNTPTFAHDNFLQKQDVGLGWIRNVMRGASLDGMLVPEAPGAAQVDAVIDDWIGTPQAGGQLHYYALTAARRARVHSRAELLGLLCVGLGVGISALLAIFARQFDDHLKETLVAIMGILSVAAAVHEAYAYKKADKELIKQYRFMQRIFGAAQRRLKTCAGVQDKRRILRALGEAALTEHAEWTLMHRERPLQHSRI</sequence>
<evidence type="ECO:0000313" key="3">
    <source>
        <dbReference type="EMBL" id="MFD0740484.1"/>
    </source>
</evidence>
<accession>A0ABW2YQ10</accession>
<evidence type="ECO:0008006" key="5">
    <source>
        <dbReference type="Google" id="ProtNLM"/>
    </source>
</evidence>
<feature type="transmembrane region" description="Helical" evidence="2">
    <location>
        <begin position="352"/>
        <end position="371"/>
    </location>
</feature>
<dbReference type="EMBL" id="JBHTIH010000008">
    <property type="protein sequence ID" value="MFD0740484.1"/>
    <property type="molecule type" value="Genomic_DNA"/>
</dbReference>
<proteinExistence type="predicted"/>
<evidence type="ECO:0000313" key="4">
    <source>
        <dbReference type="Proteomes" id="UP001597090"/>
    </source>
</evidence>
<evidence type="ECO:0000256" key="2">
    <source>
        <dbReference type="SAM" id="Phobius"/>
    </source>
</evidence>
<comment type="caution">
    <text evidence="3">The sequence shown here is derived from an EMBL/GenBank/DDBJ whole genome shotgun (WGS) entry which is preliminary data.</text>
</comment>
<keyword evidence="2" id="KW-0472">Membrane</keyword>
<feature type="region of interest" description="Disordered" evidence="1">
    <location>
        <begin position="1"/>
        <end position="25"/>
    </location>
</feature>
<keyword evidence="4" id="KW-1185">Reference proteome</keyword>
<keyword evidence="2" id="KW-0812">Transmembrane</keyword>
<protein>
    <recommendedName>
        <fullName evidence="5">SMODS and SLOG-associating 2TM effector domain-containing protein</fullName>
    </recommendedName>
</protein>
<organism evidence="3 4">
    <name type="scientific">Lysobacter koreensis</name>
    <dbReference type="NCBI Taxonomy" id="266122"/>
    <lineage>
        <taxon>Bacteria</taxon>
        <taxon>Pseudomonadati</taxon>
        <taxon>Pseudomonadota</taxon>
        <taxon>Gammaproteobacteria</taxon>
        <taxon>Lysobacterales</taxon>
        <taxon>Lysobacteraceae</taxon>
        <taxon>Lysobacter</taxon>
    </lineage>
</organism>